<dbReference type="Gene3D" id="3.40.50.360">
    <property type="match status" value="1"/>
</dbReference>
<keyword evidence="2" id="KW-1185">Reference proteome</keyword>
<dbReference type="RefSeq" id="WP_030238435.1">
    <property type="nucleotide sequence ID" value="NZ_CP024985.1"/>
</dbReference>
<sequence>MPTPPVILLLSGSLRAGSSNDRVLRTARAVAEQAPEPLEAVLYEGLAGLPHFNPDDDHDPLPAPVAALRAAIDGAAAVLICAPEYAGTLPGSFKNLLDWTVGGTEICDKPVAWVNAAAPGRGEGAAATLRTVLGYTGAAVVEEACVRVPAGGGEPAADGLLTDPAAREGLARVLALLAAAARETGDA</sequence>
<dbReference type="EC" id="1.7.1.6" evidence="1"/>
<dbReference type="KEGG" id="slx:SLAV_28765"/>
<dbReference type="GO" id="GO:0010181">
    <property type="term" value="F:FMN binding"/>
    <property type="evidence" value="ECO:0007669"/>
    <property type="project" value="TreeGrafter"/>
</dbReference>
<keyword evidence="1" id="KW-0560">Oxidoreductase</keyword>
<dbReference type="Proteomes" id="UP000231791">
    <property type="component" value="Chromosome"/>
</dbReference>
<dbReference type="Pfam" id="PF03358">
    <property type="entry name" value="FMN_red"/>
    <property type="match status" value="1"/>
</dbReference>
<organism evidence="1 2">
    <name type="scientific">Streptomyces lavendulae subsp. lavendulae</name>
    <dbReference type="NCBI Taxonomy" id="58340"/>
    <lineage>
        <taxon>Bacteria</taxon>
        <taxon>Bacillati</taxon>
        <taxon>Actinomycetota</taxon>
        <taxon>Actinomycetes</taxon>
        <taxon>Kitasatosporales</taxon>
        <taxon>Streptomycetaceae</taxon>
        <taxon>Streptomyces</taxon>
    </lineage>
</organism>
<gene>
    <name evidence="1" type="primary">azr</name>
    <name evidence="1" type="ORF">SLAV_28765</name>
</gene>
<dbReference type="GeneID" id="49386754"/>
<dbReference type="GO" id="GO:0050446">
    <property type="term" value="F:azobenzene reductase (NADP+) activity"/>
    <property type="evidence" value="ECO:0007669"/>
    <property type="project" value="UniProtKB-EC"/>
</dbReference>
<dbReference type="GO" id="GO:0005829">
    <property type="term" value="C:cytosol"/>
    <property type="evidence" value="ECO:0007669"/>
    <property type="project" value="TreeGrafter"/>
</dbReference>
<evidence type="ECO:0000313" key="2">
    <source>
        <dbReference type="Proteomes" id="UP000231791"/>
    </source>
</evidence>
<dbReference type="SUPFAM" id="SSF52218">
    <property type="entry name" value="Flavoproteins"/>
    <property type="match status" value="1"/>
</dbReference>
<reference evidence="1 2" key="1">
    <citation type="submission" date="2017-11" db="EMBL/GenBank/DDBJ databases">
        <title>Complete genome sequence of Streptomyces lavendulae subsp. lavendulae CCM 3239 (formerly 'Streptomyces aureofaciens CCM 3239'), the producer of the angucycline-type antibiotic auricin.</title>
        <authorList>
            <person name="Busche T."/>
            <person name="Novakova R."/>
            <person name="Al'Dilaimi A."/>
            <person name="Homerova D."/>
            <person name="Feckova L."/>
            <person name="Rezuchova B."/>
            <person name="Mingyar E."/>
            <person name="Csolleiova D."/>
            <person name="Bekeova C."/>
            <person name="Winkler A."/>
            <person name="Sevcikova B."/>
            <person name="Kalinowski J."/>
            <person name="Kormanec J."/>
            <person name="Ruckert C."/>
        </authorList>
    </citation>
    <scope>NUCLEOTIDE SEQUENCE [LARGE SCALE GENOMIC DNA]</scope>
    <source>
        <strain evidence="1 2">CCM 3239</strain>
    </source>
</reference>
<dbReference type="InterPro" id="IPR050712">
    <property type="entry name" value="NAD(P)H-dep_reductase"/>
</dbReference>
<proteinExistence type="predicted"/>
<dbReference type="InterPro" id="IPR029039">
    <property type="entry name" value="Flavoprotein-like_sf"/>
</dbReference>
<dbReference type="PANTHER" id="PTHR30543">
    <property type="entry name" value="CHROMATE REDUCTASE"/>
    <property type="match status" value="1"/>
</dbReference>
<dbReference type="EMBL" id="CP024985">
    <property type="protein sequence ID" value="ATZ27540.1"/>
    <property type="molecule type" value="Genomic_DNA"/>
</dbReference>
<name>A0A2K8PN78_STRLA</name>
<accession>A0A2K8PN78</accession>
<dbReference type="OrthoDB" id="9812295at2"/>
<evidence type="ECO:0000313" key="1">
    <source>
        <dbReference type="EMBL" id="ATZ27540.1"/>
    </source>
</evidence>
<protein>
    <submittedName>
        <fullName evidence="1">NADPH azoreductase</fullName>
        <ecNumber evidence="1">1.7.1.6</ecNumber>
    </submittedName>
</protein>
<dbReference type="AlphaFoldDB" id="A0A2K8PN78"/>
<dbReference type="PANTHER" id="PTHR30543:SF21">
    <property type="entry name" value="NAD(P)H-DEPENDENT FMN REDUCTASE LOT6"/>
    <property type="match status" value="1"/>
</dbReference>
<dbReference type="InterPro" id="IPR005025">
    <property type="entry name" value="FMN_Rdtase-like_dom"/>
</dbReference>